<evidence type="ECO:0000313" key="2">
    <source>
        <dbReference type="Proteomes" id="UP000798662"/>
    </source>
</evidence>
<proteinExistence type="predicted"/>
<keyword evidence="2" id="KW-1185">Reference proteome</keyword>
<protein>
    <submittedName>
        <fullName evidence="1">Uncharacterized protein</fullName>
    </submittedName>
</protein>
<sequence>MAAGLAAVAAPAAEWEDVVIAAAAVAATVIRMPQPGNRGVGSRTCTTPAVTRRGDGAPTSADDGGDGVAPPPPRVALPLLATIKAAQGAHGLAHGDYRRYRRYCSRRLHRLRVTCKATHAKARYTPHPITAAAVAAEPRLLEVPLMTAEQVDAYVGWVTGHWRVEAADWVGALAALATAGTLYGKMGAAAAAAGGCEGRGGGGVYADRGEEIAPLVRFCAYHLRRGGGSGGDGPAAAAAAAAERRYRAHRCFQLAESHAVAAASAGGGALGGGTGGGVATVPVLVDRALAGVALPPVVGGPVGAAAAAGGGVPRHAPSRRADAAGVAGPAAVAATAAGSGAEAADADAPAGYFGRWFKRKT</sequence>
<comment type="caution">
    <text evidence="1">The sequence shown here is derived from an EMBL/GenBank/DDBJ whole genome shotgun (WGS) entry which is preliminary data.</text>
</comment>
<dbReference type="Proteomes" id="UP000798662">
    <property type="component" value="Chromosome 2"/>
</dbReference>
<organism evidence="1 2">
    <name type="scientific">Pyropia yezoensis</name>
    <name type="common">Susabi-nori</name>
    <name type="synonym">Porphyra yezoensis</name>
    <dbReference type="NCBI Taxonomy" id="2788"/>
    <lineage>
        <taxon>Eukaryota</taxon>
        <taxon>Rhodophyta</taxon>
        <taxon>Bangiophyceae</taxon>
        <taxon>Bangiales</taxon>
        <taxon>Bangiaceae</taxon>
        <taxon>Pyropia</taxon>
    </lineage>
</organism>
<name>A0ACC3C273_PYRYE</name>
<accession>A0ACC3C273</accession>
<evidence type="ECO:0000313" key="1">
    <source>
        <dbReference type="EMBL" id="KAK1863856.1"/>
    </source>
</evidence>
<gene>
    <name evidence="1" type="ORF">I4F81_006410</name>
</gene>
<reference evidence="1" key="1">
    <citation type="submission" date="2019-11" db="EMBL/GenBank/DDBJ databases">
        <title>Nori genome reveals adaptations in red seaweeds to the harsh intertidal environment.</title>
        <authorList>
            <person name="Wang D."/>
            <person name="Mao Y."/>
        </authorList>
    </citation>
    <scope>NUCLEOTIDE SEQUENCE</scope>
    <source>
        <tissue evidence="1">Gametophyte</tissue>
    </source>
</reference>
<dbReference type="EMBL" id="CM020619">
    <property type="protein sequence ID" value="KAK1863856.1"/>
    <property type="molecule type" value="Genomic_DNA"/>
</dbReference>